<organism evidence="2 3">
    <name type="scientific">Diceros bicornis minor</name>
    <name type="common">South-central black rhinoceros</name>
    <dbReference type="NCBI Taxonomy" id="77932"/>
    <lineage>
        <taxon>Eukaryota</taxon>
        <taxon>Metazoa</taxon>
        <taxon>Chordata</taxon>
        <taxon>Craniata</taxon>
        <taxon>Vertebrata</taxon>
        <taxon>Euteleostomi</taxon>
        <taxon>Mammalia</taxon>
        <taxon>Eutheria</taxon>
        <taxon>Laurasiatheria</taxon>
        <taxon>Perissodactyla</taxon>
        <taxon>Rhinocerotidae</taxon>
        <taxon>Diceros</taxon>
    </lineage>
</organism>
<evidence type="ECO:0000313" key="3">
    <source>
        <dbReference type="Proteomes" id="UP000551758"/>
    </source>
</evidence>
<comment type="caution">
    <text evidence="2">The sequence shown here is derived from an EMBL/GenBank/DDBJ whole genome shotgun (WGS) entry which is preliminary data.</text>
</comment>
<evidence type="ECO:0000313" key="2">
    <source>
        <dbReference type="EMBL" id="KAF5914154.1"/>
    </source>
</evidence>
<evidence type="ECO:0000259" key="1">
    <source>
        <dbReference type="Pfam" id="PF13765"/>
    </source>
</evidence>
<protein>
    <recommendedName>
        <fullName evidence="1">SPRY-associated domain-containing protein</fullName>
    </recommendedName>
</protein>
<name>A0A7J7EEX6_DICBM</name>
<dbReference type="PRINTS" id="PR01407">
    <property type="entry name" value="BUTYPHLNCDUF"/>
</dbReference>
<feature type="domain" description="SPRY-associated" evidence="1">
    <location>
        <begin position="58"/>
        <end position="81"/>
    </location>
</feature>
<keyword evidence="3" id="KW-1185">Reference proteome</keyword>
<dbReference type="Gene3D" id="2.60.120.920">
    <property type="match status" value="1"/>
</dbReference>
<reference evidence="2 3" key="1">
    <citation type="journal article" date="2020" name="Mol. Biol. Evol.">
        <title>Interspecific Gene Flow and the Evolution of Specialization in Black and White Rhinoceros.</title>
        <authorList>
            <person name="Moodley Y."/>
            <person name="Westbury M.V."/>
            <person name="Russo I.M."/>
            <person name="Gopalakrishnan S."/>
            <person name="Rakotoarivelo A."/>
            <person name="Olsen R.A."/>
            <person name="Prost S."/>
            <person name="Tunstall T."/>
            <person name="Ryder O.A."/>
            <person name="Dalen L."/>
            <person name="Bruford M.W."/>
        </authorList>
    </citation>
    <scope>NUCLEOTIDE SEQUENCE [LARGE SCALE GENOMIC DNA]</scope>
    <source>
        <strain evidence="2">SBR-YM</strain>
        <tissue evidence="2">Skin</tissue>
    </source>
</reference>
<dbReference type="InterPro" id="IPR043136">
    <property type="entry name" value="B30.2/SPRY_sf"/>
</dbReference>
<dbReference type="Pfam" id="PF13765">
    <property type="entry name" value="PRY"/>
    <property type="match status" value="1"/>
</dbReference>
<dbReference type="InterPro" id="IPR013320">
    <property type="entry name" value="ConA-like_dom_sf"/>
</dbReference>
<sequence>MTYLEKPVYLQCGYICCLQCVNSLQKEPDGEGIRALVNSGTEIFILSKQQLSSPIMDVTLDVDTANNHLIISEDLRSVRCGVLEMLLSSAHRLEHRDKLIVR</sequence>
<dbReference type="InterPro" id="IPR003879">
    <property type="entry name" value="Butyrophylin_SPRY"/>
</dbReference>
<gene>
    <name evidence="2" type="ORF">HPG69_003955</name>
</gene>
<dbReference type="Pfam" id="PF15227">
    <property type="entry name" value="zf-C3HC4_4"/>
    <property type="match status" value="1"/>
</dbReference>
<dbReference type="InterPro" id="IPR006574">
    <property type="entry name" value="PRY"/>
</dbReference>
<dbReference type="AlphaFoldDB" id="A0A7J7EEX6"/>
<dbReference type="Proteomes" id="UP000551758">
    <property type="component" value="Unassembled WGS sequence"/>
</dbReference>
<proteinExistence type="predicted"/>
<dbReference type="EMBL" id="JACDTQ010003472">
    <property type="protein sequence ID" value="KAF5914154.1"/>
    <property type="molecule type" value="Genomic_DNA"/>
</dbReference>
<accession>A0A7J7EEX6</accession>
<dbReference type="SUPFAM" id="SSF49899">
    <property type="entry name" value="Concanavalin A-like lectins/glucanases"/>
    <property type="match status" value="1"/>
</dbReference>